<feature type="region of interest" description="Disordered" evidence="1">
    <location>
        <begin position="1"/>
        <end position="276"/>
    </location>
</feature>
<protein>
    <submittedName>
        <fullName evidence="2">Proteophosphoglycan ppg4</fullName>
    </submittedName>
</protein>
<feature type="compositionally biased region" description="Basic and acidic residues" evidence="1">
    <location>
        <begin position="224"/>
        <end position="239"/>
    </location>
</feature>
<feature type="compositionally biased region" description="Basic and acidic residues" evidence="1">
    <location>
        <begin position="101"/>
        <end position="117"/>
    </location>
</feature>
<dbReference type="AlphaFoldDB" id="A0A1Q3ESX1"/>
<evidence type="ECO:0000256" key="1">
    <source>
        <dbReference type="SAM" id="MobiDB-lite"/>
    </source>
</evidence>
<feature type="compositionally biased region" description="Low complexity" evidence="1">
    <location>
        <begin position="1"/>
        <end position="59"/>
    </location>
</feature>
<proteinExistence type="predicted"/>
<accession>A0A1Q3ESX1</accession>
<feature type="compositionally biased region" description="Low complexity" evidence="1">
    <location>
        <begin position="250"/>
        <end position="260"/>
    </location>
</feature>
<name>A0A1Q3ESX1_LENED</name>
<sequence>MSFTNSVPTTTTSPSNTGNTSPPSTRDSHPSTTPSSNTESTDSTDSTSTTNTSSSNYPTQHHAGAVGYGPNYRQGPSLTDKLSGLKEELKGKVTKNPGLVEHGKEIKTGEVKRREQQEDMNGLDPFGTADDDDDEKKEKKDDSSSTDSVNRTDSNAPSTTHSQRTTQSNTPPQPPHPANPHSSASTTRDAQGQHLPKPSPSLNTDDAGGTPPATTTESGSGLAKSRDVKYIDEDGSGEHHHQHHQHHHSNNSNDYDGNGNAVTSEPGDIARDSVHM</sequence>
<dbReference type="EMBL" id="BDGU01001645">
    <property type="protein sequence ID" value="GAW10293.1"/>
    <property type="molecule type" value="Genomic_DNA"/>
</dbReference>
<reference evidence="2 3" key="1">
    <citation type="submission" date="2016-08" db="EMBL/GenBank/DDBJ databases">
        <authorList>
            <consortium name="Lentinula edodes genome sequencing consortium"/>
            <person name="Sakamoto Y."/>
            <person name="Nakade K."/>
            <person name="Sato S."/>
            <person name="Yoshida Y."/>
            <person name="Miyazaki K."/>
            <person name="Natsume S."/>
            <person name="Konno N."/>
        </authorList>
    </citation>
    <scope>NUCLEOTIDE SEQUENCE [LARGE SCALE GENOMIC DNA]</scope>
    <source>
        <strain evidence="2 3">NBRC 111202</strain>
    </source>
</reference>
<comment type="caution">
    <text evidence="2">The sequence shown here is derived from an EMBL/GenBank/DDBJ whole genome shotgun (WGS) entry which is preliminary data.</text>
</comment>
<organism evidence="2 3">
    <name type="scientific">Lentinula edodes</name>
    <name type="common">Shiitake mushroom</name>
    <name type="synonym">Lentinus edodes</name>
    <dbReference type="NCBI Taxonomy" id="5353"/>
    <lineage>
        <taxon>Eukaryota</taxon>
        <taxon>Fungi</taxon>
        <taxon>Dikarya</taxon>
        <taxon>Basidiomycota</taxon>
        <taxon>Agaricomycotina</taxon>
        <taxon>Agaricomycetes</taxon>
        <taxon>Agaricomycetidae</taxon>
        <taxon>Agaricales</taxon>
        <taxon>Marasmiineae</taxon>
        <taxon>Omphalotaceae</taxon>
        <taxon>Lentinula</taxon>
    </lineage>
</organism>
<keyword evidence="3" id="KW-1185">Reference proteome</keyword>
<evidence type="ECO:0000313" key="3">
    <source>
        <dbReference type="Proteomes" id="UP000188533"/>
    </source>
</evidence>
<dbReference type="Proteomes" id="UP000188533">
    <property type="component" value="Unassembled WGS sequence"/>
</dbReference>
<reference evidence="2 3" key="2">
    <citation type="submission" date="2017-02" db="EMBL/GenBank/DDBJ databases">
        <title>A genome survey and senescence transcriptome analysis in Lentinula edodes.</title>
        <authorList>
            <person name="Sakamoto Y."/>
            <person name="Nakade K."/>
            <person name="Sato S."/>
            <person name="Yoshida Y."/>
            <person name="Miyazaki K."/>
            <person name="Natsume S."/>
            <person name="Konno N."/>
        </authorList>
    </citation>
    <scope>NUCLEOTIDE SEQUENCE [LARGE SCALE GENOMIC DNA]</scope>
    <source>
        <strain evidence="2 3">NBRC 111202</strain>
    </source>
</reference>
<dbReference type="STRING" id="5353.A0A1Q3ESX1"/>
<evidence type="ECO:0000313" key="2">
    <source>
        <dbReference type="EMBL" id="GAW10293.1"/>
    </source>
</evidence>
<gene>
    <name evidence="2" type="ORF">LENED_012543</name>
</gene>
<feature type="compositionally biased region" description="Polar residues" evidence="1">
    <location>
        <begin position="149"/>
        <end position="164"/>
    </location>
</feature>
<feature type="compositionally biased region" description="Basic residues" evidence="1">
    <location>
        <begin position="240"/>
        <end position="249"/>
    </location>
</feature>